<reference evidence="3" key="1">
    <citation type="journal article" date="2010" name="Genome Biol.">
        <title>Genome sequence of the necrotrophic plant pathogen Pythium ultimum reveals original pathogenicity mechanisms and effector repertoire.</title>
        <authorList>
            <person name="Levesque C.A."/>
            <person name="Brouwer H."/>
            <person name="Cano L."/>
            <person name="Hamilton J.P."/>
            <person name="Holt C."/>
            <person name="Huitema E."/>
            <person name="Raffaele S."/>
            <person name="Robideau G.P."/>
            <person name="Thines M."/>
            <person name="Win J."/>
            <person name="Zerillo M.M."/>
            <person name="Beakes G.W."/>
            <person name="Boore J.L."/>
            <person name="Busam D."/>
            <person name="Dumas B."/>
            <person name="Ferriera S."/>
            <person name="Fuerstenberg S.I."/>
            <person name="Gachon C.M."/>
            <person name="Gaulin E."/>
            <person name="Govers F."/>
            <person name="Grenville-Briggs L."/>
            <person name="Horner N."/>
            <person name="Hostetler J."/>
            <person name="Jiang R.H."/>
            <person name="Johnson J."/>
            <person name="Krajaejun T."/>
            <person name="Lin H."/>
            <person name="Meijer H.J."/>
            <person name="Moore B."/>
            <person name="Morris P."/>
            <person name="Phuntmart V."/>
            <person name="Puiu D."/>
            <person name="Shetty J."/>
            <person name="Stajich J.E."/>
            <person name="Tripathy S."/>
            <person name="Wawra S."/>
            <person name="van West P."/>
            <person name="Whitty B.R."/>
            <person name="Coutinho P.M."/>
            <person name="Henrissat B."/>
            <person name="Martin F."/>
            <person name="Thomas P.D."/>
            <person name="Tyler B.M."/>
            <person name="De Vries R.P."/>
            <person name="Kamoun S."/>
            <person name="Yandell M."/>
            <person name="Tisserat N."/>
            <person name="Buell C.R."/>
        </authorList>
    </citation>
    <scope>NUCLEOTIDE SEQUENCE</scope>
    <source>
        <strain evidence="3">DAOM:BR144</strain>
    </source>
</reference>
<sequence length="232" mass="24555">MTVGDREYDLQTTVLPHGFADSYETENAYSMSLFVNNPESRDSISVSSSSSNSSPFNVATNGSWYLSTANDLQVLQQYAYKMIRAAVAAGSSFLDTKSTTAASIAAWVKANAGSVTHHFGGSCYTSSDTSDTKRCADEKFKVIGTSNIYVSDASLMKEGTVNPYGFVMYIGHQAAKNILQEAFATVATDDTSSSNGASGNASASNSSNGGFSGMEAMCRITLVSLLVLLLLH</sequence>
<dbReference type="Pfam" id="PF05199">
    <property type="entry name" value="GMC_oxred_C"/>
    <property type="match status" value="1"/>
</dbReference>
<reference evidence="2" key="3">
    <citation type="submission" date="2015-02" db="UniProtKB">
        <authorList>
            <consortium name="EnsemblProtists"/>
        </authorList>
    </citation>
    <scope>IDENTIFICATION</scope>
    <source>
        <strain evidence="2">DAOM BR144</strain>
    </source>
</reference>
<dbReference type="PANTHER" id="PTHR47190:SF2">
    <property type="entry name" value="CELLOBIOSE DEHYDROGENASE (AFU_ORTHOLOGUE AFUA_2G17620)"/>
    <property type="match status" value="1"/>
</dbReference>
<dbReference type="EMBL" id="ADOS01001599">
    <property type="status" value="NOT_ANNOTATED_CDS"/>
    <property type="molecule type" value="Genomic_DNA"/>
</dbReference>
<proteinExistence type="predicted"/>
<dbReference type="AlphaFoldDB" id="K3XBZ7"/>
<feature type="domain" description="Glucose-methanol-choline oxidoreductase C-terminal" evidence="1">
    <location>
        <begin position="38"/>
        <end position="170"/>
    </location>
</feature>
<evidence type="ECO:0000313" key="3">
    <source>
        <dbReference type="Proteomes" id="UP000019132"/>
    </source>
</evidence>
<accession>K3XBZ7</accession>
<reference evidence="3" key="2">
    <citation type="submission" date="2010-04" db="EMBL/GenBank/DDBJ databases">
        <authorList>
            <person name="Buell R."/>
            <person name="Hamilton J."/>
            <person name="Hostetler J."/>
        </authorList>
    </citation>
    <scope>NUCLEOTIDE SEQUENCE [LARGE SCALE GENOMIC DNA]</scope>
    <source>
        <strain evidence="3">DAOM:BR144</strain>
    </source>
</reference>
<evidence type="ECO:0000313" key="2">
    <source>
        <dbReference type="EnsemblProtists" id="PYU1_T014746"/>
    </source>
</evidence>
<dbReference type="GO" id="GO:0016614">
    <property type="term" value="F:oxidoreductase activity, acting on CH-OH group of donors"/>
    <property type="evidence" value="ECO:0007669"/>
    <property type="project" value="InterPro"/>
</dbReference>
<dbReference type="InParanoid" id="K3XBZ7"/>
<dbReference type="Gene3D" id="3.30.410.10">
    <property type="entry name" value="Cholesterol Oxidase, domain 2"/>
    <property type="match status" value="1"/>
</dbReference>
<dbReference type="VEuPathDB" id="FungiDB:PYU1_G014715"/>
<organism evidence="2 3">
    <name type="scientific">Globisporangium ultimum (strain ATCC 200006 / CBS 805.95 / DAOM BR144)</name>
    <name type="common">Pythium ultimum</name>
    <dbReference type="NCBI Taxonomy" id="431595"/>
    <lineage>
        <taxon>Eukaryota</taxon>
        <taxon>Sar</taxon>
        <taxon>Stramenopiles</taxon>
        <taxon>Oomycota</taxon>
        <taxon>Peronosporomycetes</taxon>
        <taxon>Pythiales</taxon>
        <taxon>Pythiaceae</taxon>
        <taxon>Globisporangium</taxon>
    </lineage>
</organism>
<dbReference type="PANTHER" id="PTHR47190">
    <property type="entry name" value="DEHYDROGENASE, PUTATIVE-RELATED"/>
    <property type="match status" value="1"/>
</dbReference>
<name>K3XBZ7_GLOUD</name>
<protein>
    <recommendedName>
        <fullName evidence="1">Glucose-methanol-choline oxidoreductase C-terminal domain-containing protein</fullName>
    </recommendedName>
</protein>
<evidence type="ECO:0000259" key="1">
    <source>
        <dbReference type="Pfam" id="PF05199"/>
    </source>
</evidence>
<dbReference type="InterPro" id="IPR007867">
    <property type="entry name" value="GMC_OxRtase_C"/>
</dbReference>
<dbReference type="EnsemblProtists" id="PYU1_T014746">
    <property type="protein sequence ID" value="PYU1_T014746"/>
    <property type="gene ID" value="PYU1_G014715"/>
</dbReference>
<dbReference type="InterPro" id="IPR053208">
    <property type="entry name" value="GMC_Oxidoreductase_CD"/>
</dbReference>
<dbReference type="InterPro" id="IPR036188">
    <property type="entry name" value="FAD/NAD-bd_sf"/>
</dbReference>
<dbReference type="Gene3D" id="3.50.50.60">
    <property type="entry name" value="FAD/NAD(P)-binding domain"/>
    <property type="match status" value="1"/>
</dbReference>
<dbReference type="HOGENOM" id="CLU_1196947_0_0_1"/>
<dbReference type="STRING" id="431595.K3XBZ7"/>
<dbReference type="eggNOG" id="KOG1238">
    <property type="taxonomic scope" value="Eukaryota"/>
</dbReference>
<keyword evidence="3" id="KW-1185">Reference proteome</keyword>
<dbReference type="Proteomes" id="UP000019132">
    <property type="component" value="Unassembled WGS sequence"/>
</dbReference>